<accession>A0A140F3J7</accession>
<evidence type="ECO:0000313" key="2">
    <source>
        <dbReference type="Proteomes" id="UP000202991"/>
    </source>
</evidence>
<organism evidence="1 2">
    <name type="scientific">Pyrobaculum filamentous virus 1</name>
    <name type="common">PFV1</name>
    <dbReference type="NCBI Taxonomy" id="1805492"/>
    <lineage>
        <taxon>Viruses</taxon>
        <taxon>Adnaviria</taxon>
        <taxon>Zilligvirae</taxon>
        <taxon>Taleaviricota</taxon>
        <taxon>Tokiviricetes</taxon>
        <taxon>Primavirales</taxon>
        <taxon>Tristromaviridae</taxon>
        <taxon>Alphatristromavirus</taxon>
        <taxon>Alphatristromavirus pozzuoliense</taxon>
    </lineage>
</organism>
<dbReference type="KEGG" id="vg:30313563"/>
<sequence>MSRTIEKLDKKIEEDVTRILELFHNVSTLECNTDLRCMLKKAKMIVELNKRLDELLFQLAFVYNTVVNSGDSVMRGMIEDIVDMMAQYGVITMTRWEMAVEKTVNYRKRMDRECRGNETRKA</sequence>
<name>A0A140F3J7_PFV1</name>
<reference evidence="1 2" key="1">
    <citation type="journal article" date="2016" name="Proc. Natl. Acad. Sci. U.S.A.">
        <title>A virus of hyperthermophilic archaea with a unique architecture among DNA viruses.</title>
        <authorList>
            <person name="Rensen E.I."/>
            <person name="Mochizuki T."/>
            <person name="Quemin E."/>
            <person name="Schouten S."/>
            <person name="Krupovic M."/>
            <person name="Prangishvili D."/>
        </authorList>
    </citation>
    <scope>NUCLEOTIDE SEQUENCE [LARGE SCALE GENOMIC DNA]</scope>
    <source>
        <strain evidence="1">1</strain>
    </source>
</reference>
<evidence type="ECO:0000313" key="1">
    <source>
        <dbReference type="EMBL" id="AML61157.1"/>
    </source>
</evidence>
<dbReference type="GeneID" id="30313563"/>
<protein>
    <submittedName>
        <fullName evidence="1">Uncharacterized protein</fullName>
    </submittedName>
</protein>
<keyword evidence="2" id="KW-1185">Reference proteome</keyword>
<proteinExistence type="predicted"/>
<dbReference type="Proteomes" id="UP000202991">
    <property type="component" value="Segment"/>
</dbReference>
<dbReference type="RefSeq" id="YP_009237227.1">
    <property type="nucleotide sequence ID" value="NC_029548.1"/>
</dbReference>
<dbReference type="EMBL" id="KU307456">
    <property type="protein sequence ID" value="AML61157.1"/>
    <property type="molecule type" value="Genomic_DNA"/>
</dbReference>